<dbReference type="Proteomes" id="UP001311232">
    <property type="component" value="Unassembled WGS sequence"/>
</dbReference>
<gene>
    <name evidence="1" type="ORF">CRENBAI_022393</name>
</gene>
<evidence type="ECO:0000313" key="1">
    <source>
        <dbReference type="EMBL" id="KAK5610020.1"/>
    </source>
</evidence>
<reference evidence="1 2" key="1">
    <citation type="submission" date="2021-06" db="EMBL/GenBank/DDBJ databases">
        <authorList>
            <person name="Palmer J.M."/>
        </authorList>
    </citation>
    <scope>NUCLEOTIDE SEQUENCE [LARGE SCALE GENOMIC DNA]</scope>
    <source>
        <strain evidence="1 2">MEX-2019</strain>
        <tissue evidence="1">Muscle</tissue>
    </source>
</reference>
<sequence length="78" mass="8307">MEEWSKIPAAVCANLIKNYRKRLISPGGSARAHNCVQQVAVTLNKDGLATCPGCTLCLAGGRHQPFETRQGQADPSNG</sequence>
<dbReference type="AlphaFoldDB" id="A0AAV9RLU8"/>
<proteinExistence type="predicted"/>
<dbReference type="EMBL" id="JAHHUM010001730">
    <property type="protein sequence ID" value="KAK5610020.1"/>
    <property type="molecule type" value="Genomic_DNA"/>
</dbReference>
<accession>A0AAV9RLU8</accession>
<protein>
    <submittedName>
        <fullName evidence="1">Uncharacterized protein</fullName>
    </submittedName>
</protein>
<organism evidence="1 2">
    <name type="scientific">Crenichthys baileyi</name>
    <name type="common">White River springfish</name>
    <dbReference type="NCBI Taxonomy" id="28760"/>
    <lineage>
        <taxon>Eukaryota</taxon>
        <taxon>Metazoa</taxon>
        <taxon>Chordata</taxon>
        <taxon>Craniata</taxon>
        <taxon>Vertebrata</taxon>
        <taxon>Euteleostomi</taxon>
        <taxon>Actinopterygii</taxon>
        <taxon>Neopterygii</taxon>
        <taxon>Teleostei</taxon>
        <taxon>Neoteleostei</taxon>
        <taxon>Acanthomorphata</taxon>
        <taxon>Ovalentaria</taxon>
        <taxon>Atherinomorphae</taxon>
        <taxon>Cyprinodontiformes</taxon>
        <taxon>Goodeidae</taxon>
        <taxon>Crenichthys</taxon>
    </lineage>
</organism>
<comment type="caution">
    <text evidence="1">The sequence shown here is derived from an EMBL/GenBank/DDBJ whole genome shotgun (WGS) entry which is preliminary data.</text>
</comment>
<evidence type="ECO:0000313" key="2">
    <source>
        <dbReference type="Proteomes" id="UP001311232"/>
    </source>
</evidence>
<keyword evidence="2" id="KW-1185">Reference proteome</keyword>
<name>A0AAV9RLU8_9TELE</name>